<accession>A0A9Q0LAP6</accession>
<evidence type="ECO:0000313" key="1">
    <source>
        <dbReference type="EMBL" id="KAJ5069412.1"/>
    </source>
</evidence>
<gene>
    <name evidence="1" type="ORF">M0811_11584</name>
</gene>
<dbReference type="AlphaFoldDB" id="A0A9Q0LAP6"/>
<sequence>MKPVLNANQLVLKEFSRSAQELVEWQAKGNVYVKVNEGRKVELESWRCWCWCGAGASRCDERKRNW</sequence>
<name>A0A9Q0LAP6_ANAIG</name>
<organism evidence="1 2">
    <name type="scientific">Anaeramoeba ignava</name>
    <name type="common">Anaerobic marine amoeba</name>
    <dbReference type="NCBI Taxonomy" id="1746090"/>
    <lineage>
        <taxon>Eukaryota</taxon>
        <taxon>Metamonada</taxon>
        <taxon>Anaeramoebidae</taxon>
        <taxon>Anaeramoeba</taxon>
    </lineage>
</organism>
<comment type="caution">
    <text evidence="1">The sequence shown here is derived from an EMBL/GenBank/DDBJ whole genome shotgun (WGS) entry which is preliminary data.</text>
</comment>
<dbReference type="Proteomes" id="UP001149090">
    <property type="component" value="Unassembled WGS sequence"/>
</dbReference>
<evidence type="ECO:0000313" key="2">
    <source>
        <dbReference type="Proteomes" id="UP001149090"/>
    </source>
</evidence>
<keyword evidence="2" id="KW-1185">Reference proteome</keyword>
<dbReference type="EMBL" id="JAPDFW010000104">
    <property type="protein sequence ID" value="KAJ5069412.1"/>
    <property type="molecule type" value="Genomic_DNA"/>
</dbReference>
<reference evidence="1" key="1">
    <citation type="submission" date="2022-10" db="EMBL/GenBank/DDBJ databases">
        <title>Novel sulphate-reducing endosymbionts in the free-living metamonad Anaeramoeba.</title>
        <authorList>
            <person name="Jerlstrom-Hultqvist J."/>
            <person name="Cepicka I."/>
            <person name="Gallot-Lavallee L."/>
            <person name="Salas-Leiva D."/>
            <person name="Curtis B.A."/>
            <person name="Zahonova K."/>
            <person name="Pipaliya S."/>
            <person name="Dacks J."/>
            <person name="Roger A.J."/>
        </authorList>
    </citation>
    <scope>NUCLEOTIDE SEQUENCE</scope>
    <source>
        <strain evidence="1">BMAN</strain>
    </source>
</reference>
<protein>
    <submittedName>
        <fullName evidence="1">Uncharacterized protein</fullName>
    </submittedName>
</protein>
<proteinExistence type="predicted"/>